<dbReference type="Pfam" id="PF00502">
    <property type="entry name" value="Phycobilisome"/>
    <property type="match status" value="1"/>
</dbReference>
<organism evidence="4 5">
    <name type="scientific">Cyanobacterium stanieri (strain ATCC 29140 / PCC 7202)</name>
    <dbReference type="NCBI Taxonomy" id="292563"/>
    <lineage>
        <taxon>Bacteria</taxon>
        <taxon>Bacillati</taxon>
        <taxon>Cyanobacteriota</taxon>
        <taxon>Cyanophyceae</taxon>
        <taxon>Oscillatoriophycideae</taxon>
        <taxon>Chroococcales</taxon>
        <taxon>Geminocystaceae</taxon>
        <taxon>Cyanobacterium</taxon>
    </lineage>
</organism>
<reference evidence="5" key="1">
    <citation type="journal article" date="2013" name="Proc. Natl. Acad. Sci. U.S.A.">
        <title>Improving the coverage of the cyanobacterial phylum using diversity-driven genome sequencing.</title>
        <authorList>
            <person name="Shih P.M."/>
            <person name="Wu D."/>
            <person name="Latifi A."/>
            <person name="Axen S.D."/>
            <person name="Fewer D.P."/>
            <person name="Talla E."/>
            <person name="Calteau A."/>
            <person name="Cai F."/>
            <person name="Tandeau de Marsac N."/>
            <person name="Rippka R."/>
            <person name="Herdman M."/>
            <person name="Sivonen K."/>
            <person name="Coursin T."/>
            <person name="Laurent T."/>
            <person name="Goodwin L."/>
            <person name="Nolan M."/>
            <person name="Davenport K.W."/>
            <person name="Han C.S."/>
            <person name="Rubin E.M."/>
            <person name="Eisen J.A."/>
            <person name="Woyke T."/>
            <person name="Gugger M."/>
            <person name="Kerfeld C.A."/>
        </authorList>
    </citation>
    <scope>NUCLEOTIDE SEQUENCE [LARGE SCALE GENOMIC DNA]</scope>
    <source>
        <strain evidence="5">ATCC 29140 / PCC 7202</strain>
    </source>
</reference>
<dbReference type="SUPFAM" id="SSF46458">
    <property type="entry name" value="Globin-like"/>
    <property type="match status" value="1"/>
</dbReference>
<dbReference type="AlphaFoldDB" id="K9YIF1"/>
<dbReference type="EMBL" id="CP003940">
    <property type="protein sequence ID" value="AFZ46639.1"/>
    <property type="molecule type" value="Genomic_DNA"/>
</dbReference>
<dbReference type="KEGG" id="csn:Cyast_0663"/>
<evidence type="ECO:0008006" key="6">
    <source>
        <dbReference type="Google" id="ProtNLM"/>
    </source>
</evidence>
<evidence type="ECO:0000256" key="2">
    <source>
        <dbReference type="ARBA" id="ARBA00022991"/>
    </source>
</evidence>
<protein>
    <recommendedName>
        <fullName evidence="6">Phycobilisome protein</fullName>
    </recommendedName>
</protein>
<dbReference type="Proteomes" id="UP000010483">
    <property type="component" value="Chromosome"/>
</dbReference>
<dbReference type="STRING" id="292563.Cyast_0663"/>
<dbReference type="InterPro" id="IPR038719">
    <property type="entry name" value="Phycobilisome_asu/bsu_sf"/>
</dbReference>
<evidence type="ECO:0000256" key="1">
    <source>
        <dbReference type="ARBA" id="ARBA00008182"/>
    </source>
</evidence>
<gene>
    <name evidence="4" type="ordered locus">Cyast_0663</name>
</gene>
<accession>K9YIF1</accession>
<dbReference type="eggNOG" id="ENOG5032QY1">
    <property type="taxonomic scope" value="Bacteria"/>
</dbReference>
<dbReference type="HOGENOM" id="CLU_137322_1_0_3"/>
<name>K9YIF1_CYASC</name>
<keyword evidence="2" id="KW-0157">Chromophore</keyword>
<dbReference type="InterPro" id="IPR009050">
    <property type="entry name" value="Globin-like_sf"/>
</dbReference>
<dbReference type="Gene3D" id="1.10.490.20">
    <property type="entry name" value="Phycocyanins"/>
    <property type="match status" value="1"/>
</dbReference>
<evidence type="ECO:0000313" key="4">
    <source>
        <dbReference type="EMBL" id="AFZ46639.1"/>
    </source>
</evidence>
<proteinExistence type="inferred from homology"/>
<dbReference type="InterPro" id="IPR012128">
    <property type="entry name" value="Phycobilisome_asu/bsu"/>
</dbReference>
<dbReference type="BioCyc" id="CSTA292563:G1353-668-MONOMER"/>
<evidence type="ECO:0000313" key="5">
    <source>
        <dbReference type="Proteomes" id="UP000010483"/>
    </source>
</evidence>
<keyword evidence="3" id="KW-0089">Bile pigment</keyword>
<evidence type="ECO:0000256" key="3">
    <source>
        <dbReference type="ARBA" id="ARBA00023307"/>
    </source>
</evidence>
<keyword evidence="5" id="KW-1185">Reference proteome</keyword>
<sequence length="157" mass="18471">MYPELQTLIHEAEYNYLQKDDLELFSEHINNLQQKLEVYRLLRDQEIEIFQGVADKLVAQFSDSQEKALETSLHHWLLIMRYAAMAMLLNNPEFLERRLLEWLTDIVQVRESQSIDSAVHSLLMTQLGKTMDSSELNYLEPFLNQAKEYLVNAPVRA</sequence>
<dbReference type="PATRIC" id="fig|292563.3.peg.694"/>
<dbReference type="GO" id="GO:0030089">
    <property type="term" value="C:phycobilisome"/>
    <property type="evidence" value="ECO:0007669"/>
    <property type="project" value="InterPro"/>
</dbReference>
<dbReference type="GO" id="GO:0015979">
    <property type="term" value="P:photosynthesis"/>
    <property type="evidence" value="ECO:0007669"/>
    <property type="project" value="InterPro"/>
</dbReference>
<comment type="similarity">
    <text evidence="1">Belongs to the phycobiliprotein family.</text>
</comment>